<name>A0AC60PME8_IXOPE</name>
<comment type="caution">
    <text evidence="1">The sequence shown here is derived from an EMBL/GenBank/DDBJ whole genome shotgun (WGS) entry which is preliminary data.</text>
</comment>
<sequence>MLPCSSQDGHTMAETKEEVATMLSSVLTSEKAGVALRRLEREYETLIGTRIPYRRLGYSTLEEFLRDLRSVVRLARGPDGETMVHAVLTEATAHVAEMVKGQKSSKPKPMARPAYRRPMHYSQHNYRPNSVLTKFSSMGGGKPFRGGSSSSSYTSPAAARHKPGYEIYHPPSRRSLLATPRERTPSSGHGAAPEWGNKYPGHADGFKKKYTGNYVKPPSSSYQTPPRFQKARNGSWGGEEETSRSSRHQNGDVGPTSGAGWGSGAPRESRTPTGPKPAGKWGELDGSWVGADKPRHDVGWGERGGGDGDVKEQAWGEALKTAAPSGDGGEKRLESSGSDCTNKAPTTPTSDSTFKRTPVAITTPSSDNEVLKTPVKALERKPPALEPDQKRYDPFREPIKFTERFDPFRQPIPFKPVSEPTPTPKDDDKESEAVPTQVRPPSRSTGSLEEGFPTELHFARTALLDKSKKRGPGTWLAKLKLGGRTFNSYPNEKPTADEAKEEAARKAVEALNLLQEGHEPSLPVTPASTDDEVMLLVERIATLVAERPQGILSDYLPKAYEDLFAERLPDGWLNHVRKARLVNVTGTQQSCILYPYSPLEMPEEPPYVPVLETDSSASSSSAETTGAPEFVDVYITCVTSTDNVCFRFGEYERDYEQLLEDMRVFYEGPNGKVPPPDVAEGELYATCVGDIWLRVQTQGPPEDGQVECYFVDQGGTSTVPVQNLKFLDERFALFPLQAFQCQLDGLVEYASCENAAEILVELLLGKSLVAEIIRRVDPVPVVLFDTWGPEDVDLNMEIFLRLMAPRLPPGGQVAKAFLSHVRADGTLCLQMSGVGLGVLNSCMAAVNQYCESSTELVDKLVESKLYACRFSSDGRYYRAVVSSADPLPSGQFHVRYVDFGNEEAVFLSEFRDLDALGDFVVRLPHQVVECRLKGLEKVEWSEELIKRLVDLADDSTELLLRVTEPPTDATPALVIMFKRLGPSRELLSINEALLKPAVE</sequence>
<protein>
    <submittedName>
        <fullName evidence="1">Uncharacterized protein</fullName>
    </submittedName>
</protein>
<accession>A0AC60PME8</accession>
<dbReference type="Proteomes" id="UP000805193">
    <property type="component" value="Unassembled WGS sequence"/>
</dbReference>
<gene>
    <name evidence="1" type="ORF">HPB47_002102</name>
</gene>
<evidence type="ECO:0000313" key="2">
    <source>
        <dbReference type="Proteomes" id="UP000805193"/>
    </source>
</evidence>
<evidence type="ECO:0000313" key="1">
    <source>
        <dbReference type="EMBL" id="KAG0422030.1"/>
    </source>
</evidence>
<dbReference type="EMBL" id="JABSTQ010010281">
    <property type="protein sequence ID" value="KAG0422030.1"/>
    <property type="molecule type" value="Genomic_DNA"/>
</dbReference>
<proteinExistence type="predicted"/>
<feature type="non-terminal residue" evidence="1">
    <location>
        <position position="999"/>
    </location>
</feature>
<organism evidence="1 2">
    <name type="scientific">Ixodes persulcatus</name>
    <name type="common">Taiga tick</name>
    <dbReference type="NCBI Taxonomy" id="34615"/>
    <lineage>
        <taxon>Eukaryota</taxon>
        <taxon>Metazoa</taxon>
        <taxon>Ecdysozoa</taxon>
        <taxon>Arthropoda</taxon>
        <taxon>Chelicerata</taxon>
        <taxon>Arachnida</taxon>
        <taxon>Acari</taxon>
        <taxon>Parasitiformes</taxon>
        <taxon>Ixodida</taxon>
        <taxon>Ixodoidea</taxon>
        <taxon>Ixodidae</taxon>
        <taxon>Ixodinae</taxon>
        <taxon>Ixodes</taxon>
    </lineage>
</organism>
<reference evidence="1 2" key="1">
    <citation type="journal article" date="2020" name="Cell">
        <title>Large-Scale Comparative Analyses of Tick Genomes Elucidate Their Genetic Diversity and Vector Capacities.</title>
        <authorList>
            <consortium name="Tick Genome and Microbiome Consortium (TIGMIC)"/>
            <person name="Jia N."/>
            <person name="Wang J."/>
            <person name="Shi W."/>
            <person name="Du L."/>
            <person name="Sun Y."/>
            <person name="Zhan W."/>
            <person name="Jiang J.F."/>
            <person name="Wang Q."/>
            <person name="Zhang B."/>
            <person name="Ji P."/>
            <person name="Bell-Sakyi L."/>
            <person name="Cui X.M."/>
            <person name="Yuan T.T."/>
            <person name="Jiang B.G."/>
            <person name="Yang W.F."/>
            <person name="Lam T.T."/>
            <person name="Chang Q.C."/>
            <person name="Ding S.J."/>
            <person name="Wang X.J."/>
            <person name="Zhu J.G."/>
            <person name="Ruan X.D."/>
            <person name="Zhao L."/>
            <person name="Wei J.T."/>
            <person name="Ye R.Z."/>
            <person name="Que T.C."/>
            <person name="Du C.H."/>
            <person name="Zhou Y.H."/>
            <person name="Cheng J.X."/>
            <person name="Dai P.F."/>
            <person name="Guo W.B."/>
            <person name="Han X.H."/>
            <person name="Huang E.J."/>
            <person name="Li L.F."/>
            <person name="Wei W."/>
            <person name="Gao Y.C."/>
            <person name="Liu J.Z."/>
            <person name="Shao H.Z."/>
            <person name="Wang X."/>
            <person name="Wang C.C."/>
            <person name="Yang T.C."/>
            <person name="Huo Q.B."/>
            <person name="Li W."/>
            <person name="Chen H.Y."/>
            <person name="Chen S.E."/>
            <person name="Zhou L.G."/>
            <person name="Ni X.B."/>
            <person name="Tian J.H."/>
            <person name="Sheng Y."/>
            <person name="Liu T."/>
            <person name="Pan Y.S."/>
            <person name="Xia L.Y."/>
            <person name="Li J."/>
            <person name="Zhao F."/>
            <person name="Cao W.C."/>
        </authorList>
    </citation>
    <scope>NUCLEOTIDE SEQUENCE [LARGE SCALE GENOMIC DNA]</scope>
    <source>
        <strain evidence="1">Iper-2018</strain>
    </source>
</reference>
<keyword evidence="2" id="KW-1185">Reference proteome</keyword>